<keyword evidence="1" id="KW-0812">Transmembrane</keyword>
<sequence>MTSQDQTPDVDGPEDRGSIAPFIAGAAVFGIVVIGIAASTIFRSGDGLTDEGRVGQAVNAQNDALQRHAYADYLKVTCRALAAPEQNVIAAQDKSEAAHGNRYIDDVQNVVVKSDSASASVTYHYMKAENNKLTADVSFVKEDGSWRVCSQYQ</sequence>
<evidence type="ECO:0000313" key="2">
    <source>
        <dbReference type="EMBL" id="OHU21719.1"/>
    </source>
</evidence>
<proteinExistence type="predicted"/>
<reference evidence="2 3" key="1">
    <citation type="submission" date="2016-10" db="EMBL/GenBank/DDBJ databases">
        <title>Evaluation of Human, Veterinary and Environmental Mycobacterium chelonae Isolates by Core Genome Phylogenomic Analysis, Targeted Gene Comparison, and Anti-microbial Susceptibility Patterns: A Tale of Mistaken Identities.</title>
        <authorList>
            <person name="Fogelson S.B."/>
            <person name="Camus A.C."/>
            <person name="Lorenz W."/>
            <person name="Vasireddy R."/>
            <person name="Vasireddy S."/>
            <person name="Smith T."/>
            <person name="Brown-Elliott B.A."/>
            <person name="Wallace R.J.Jr."/>
            <person name="Hasan N.A."/>
            <person name="Reischl U."/>
            <person name="Sanchez S."/>
        </authorList>
    </citation>
    <scope>NUCLEOTIDE SEQUENCE [LARGE SCALE GENOMIC DNA]</scope>
    <source>
        <strain evidence="2 3">1559</strain>
    </source>
</reference>
<dbReference type="STRING" id="948102.BKG76_14140"/>
<evidence type="ECO:0000256" key="1">
    <source>
        <dbReference type="SAM" id="Phobius"/>
    </source>
</evidence>
<dbReference type="EMBL" id="MLIK01000019">
    <property type="protein sequence ID" value="OHU21719.1"/>
    <property type="molecule type" value="Genomic_DNA"/>
</dbReference>
<keyword evidence="1" id="KW-1133">Transmembrane helix</keyword>
<protein>
    <recommendedName>
        <fullName evidence="4">Lumazine-binding protein</fullName>
    </recommendedName>
</protein>
<dbReference type="RefSeq" id="WP_070938183.1">
    <property type="nucleotide sequence ID" value="NZ_MLIK01000019.1"/>
</dbReference>
<dbReference type="GeneID" id="57167945"/>
<evidence type="ECO:0000313" key="3">
    <source>
        <dbReference type="Proteomes" id="UP000179616"/>
    </source>
</evidence>
<comment type="caution">
    <text evidence="2">The sequence shown here is derived from an EMBL/GenBank/DDBJ whole genome shotgun (WGS) entry which is preliminary data.</text>
</comment>
<dbReference type="Proteomes" id="UP000179616">
    <property type="component" value="Unassembled WGS sequence"/>
</dbReference>
<keyword evidence="1" id="KW-0472">Membrane</keyword>
<dbReference type="OrthoDB" id="4427703at2"/>
<dbReference type="AlphaFoldDB" id="A0A1S1L3Q4"/>
<gene>
    <name evidence="2" type="ORF">BKG76_14140</name>
</gene>
<feature type="transmembrane region" description="Helical" evidence="1">
    <location>
        <begin position="20"/>
        <end position="42"/>
    </location>
</feature>
<name>A0A1S1L3Q4_9MYCO</name>
<evidence type="ECO:0008006" key="4">
    <source>
        <dbReference type="Google" id="ProtNLM"/>
    </source>
</evidence>
<accession>A0A1S1L3Q4</accession>
<organism evidence="2 3">
    <name type="scientific">Mycobacteroides franklinii</name>
    <dbReference type="NCBI Taxonomy" id="948102"/>
    <lineage>
        <taxon>Bacteria</taxon>
        <taxon>Bacillati</taxon>
        <taxon>Actinomycetota</taxon>
        <taxon>Actinomycetes</taxon>
        <taxon>Mycobacteriales</taxon>
        <taxon>Mycobacteriaceae</taxon>
        <taxon>Mycobacteroides</taxon>
    </lineage>
</organism>